<dbReference type="RefSeq" id="WP_073004954.1">
    <property type="nucleotide sequence ID" value="NZ_FQXD01000002.1"/>
</dbReference>
<dbReference type="InterPro" id="IPR050361">
    <property type="entry name" value="MPP/UQCRC_Complex"/>
</dbReference>
<feature type="domain" description="Peptidase M16 C-terminal" evidence="1">
    <location>
        <begin position="184"/>
        <end position="363"/>
    </location>
</feature>
<gene>
    <name evidence="2" type="ORF">SAMN05421807_10240</name>
</gene>
<dbReference type="SUPFAM" id="SSF63411">
    <property type="entry name" value="LuxS/MPP-like metallohydrolase"/>
    <property type="match status" value="2"/>
</dbReference>
<dbReference type="PANTHER" id="PTHR11851">
    <property type="entry name" value="METALLOPROTEASE"/>
    <property type="match status" value="1"/>
</dbReference>
<organism evidence="2 3">
    <name type="scientific">Virgibacillus chiguensis</name>
    <dbReference type="NCBI Taxonomy" id="411959"/>
    <lineage>
        <taxon>Bacteria</taxon>
        <taxon>Bacillati</taxon>
        <taxon>Bacillota</taxon>
        <taxon>Bacilli</taxon>
        <taxon>Bacillales</taxon>
        <taxon>Bacillaceae</taxon>
        <taxon>Virgibacillus</taxon>
    </lineage>
</organism>
<protein>
    <submittedName>
        <fullName evidence="2">Predicted Zn-dependent peptidase</fullName>
    </submittedName>
</protein>
<dbReference type="EMBL" id="FQXD01000002">
    <property type="protein sequence ID" value="SHG83718.1"/>
    <property type="molecule type" value="Genomic_DNA"/>
</dbReference>
<dbReference type="InterPro" id="IPR011249">
    <property type="entry name" value="Metalloenz_LuxS/M16"/>
</dbReference>
<dbReference type="PANTHER" id="PTHR11851:SF186">
    <property type="entry name" value="INACTIVE METALLOPROTEASE YMFF-RELATED"/>
    <property type="match status" value="1"/>
</dbReference>
<sequence length="434" mass="49619">MQEIQENIKDINGFNVHYIPNQKYKTLTVVLKLRAPLDRDTITKRALLPYVLKQGTKQYPSKQELQIKLDDLYGASLSIDGAKKGENHIISVRLDIANQKFLAGDSSVFEEGLQLLYDVLFNPNVDDQGFNKSIFTREKETLKQKNLSLKDDKMSYANLRLIDEMCKGEPYAIHVHGYLDDLEKITPVSLFSYYQQVVANDQIDIYVQGDLSEENMEKTIKKVFQQANKNQPRLKHKDLNERHVSKTDVIPKEIVETDKVQQAKLHIGYRTNVTFGEPAYYALHVLNGIFGGFPSSKLFINVREKNSLAYYAASRMESHKGLLFVFSGIAPEDFEKARDIIKKQMEAMKQGDFTSQNIAEAKAVITNQLLETFDSPQGTIEFLYQQVLANKKITPLHFVEQLNKVTKEEIVAVAKRLQEDTTYLLTAEKGDSHE</sequence>
<proteinExistence type="predicted"/>
<evidence type="ECO:0000313" key="2">
    <source>
        <dbReference type="EMBL" id="SHG83718.1"/>
    </source>
</evidence>
<keyword evidence="3" id="KW-1185">Reference proteome</keyword>
<dbReference type="NCBIfam" id="NF047422">
    <property type="entry name" value="YfmF_fam"/>
    <property type="match status" value="1"/>
</dbReference>
<dbReference type="Pfam" id="PF05193">
    <property type="entry name" value="Peptidase_M16_C"/>
    <property type="match status" value="1"/>
</dbReference>
<dbReference type="Proteomes" id="UP000184079">
    <property type="component" value="Unassembled WGS sequence"/>
</dbReference>
<evidence type="ECO:0000259" key="1">
    <source>
        <dbReference type="Pfam" id="PF05193"/>
    </source>
</evidence>
<reference evidence="3" key="1">
    <citation type="submission" date="2016-11" db="EMBL/GenBank/DDBJ databases">
        <authorList>
            <person name="Varghese N."/>
            <person name="Submissions S."/>
        </authorList>
    </citation>
    <scope>NUCLEOTIDE SEQUENCE [LARGE SCALE GENOMIC DNA]</scope>
    <source>
        <strain evidence="3">CGMCC 1.6496</strain>
    </source>
</reference>
<accession>A0A1M5N2C3</accession>
<dbReference type="GO" id="GO:0046872">
    <property type="term" value="F:metal ion binding"/>
    <property type="evidence" value="ECO:0007669"/>
    <property type="project" value="InterPro"/>
</dbReference>
<dbReference type="Gene3D" id="3.30.830.10">
    <property type="entry name" value="Metalloenzyme, LuxS/M16 peptidase-like"/>
    <property type="match status" value="2"/>
</dbReference>
<evidence type="ECO:0000313" key="3">
    <source>
        <dbReference type="Proteomes" id="UP000184079"/>
    </source>
</evidence>
<dbReference type="InterPro" id="IPR007863">
    <property type="entry name" value="Peptidase_M16_C"/>
</dbReference>
<name>A0A1M5N2C3_9BACI</name>
<dbReference type="OrthoDB" id="9762085at2"/>
<dbReference type="AlphaFoldDB" id="A0A1M5N2C3"/>